<feature type="region of interest" description="Disordered" evidence="1">
    <location>
        <begin position="1"/>
        <end position="40"/>
    </location>
</feature>
<evidence type="ECO:0000313" key="4">
    <source>
        <dbReference type="Proteomes" id="UP000799440"/>
    </source>
</evidence>
<dbReference type="AlphaFoldDB" id="A0A6A6UYF0"/>
<protein>
    <submittedName>
        <fullName evidence="3">Uncharacterized protein</fullName>
    </submittedName>
</protein>
<evidence type="ECO:0000256" key="2">
    <source>
        <dbReference type="SAM" id="Phobius"/>
    </source>
</evidence>
<sequence length="127" mass="14118">MAGTGCDNVAIYDNEEPSNESSKESKRKQSPREALSSHKSTPVRSLLYQASAFLPLRAAPLHVLGAALLIFVALMQRVYWSVGLPTNERNGDSSVGGNTASFETNIQGLRDLQWGVFDAYRLYWRLR</sequence>
<gene>
    <name evidence="3" type="ORF">M011DRAFT_265219</name>
</gene>
<evidence type="ECO:0000256" key="1">
    <source>
        <dbReference type="SAM" id="MobiDB-lite"/>
    </source>
</evidence>
<keyword evidence="2" id="KW-0472">Membrane</keyword>
<name>A0A6A6UYF0_9PLEO</name>
<keyword evidence="4" id="KW-1185">Reference proteome</keyword>
<keyword evidence="2" id="KW-0812">Transmembrane</keyword>
<accession>A0A6A6UYF0</accession>
<organism evidence="3 4">
    <name type="scientific">Sporormia fimetaria CBS 119925</name>
    <dbReference type="NCBI Taxonomy" id="1340428"/>
    <lineage>
        <taxon>Eukaryota</taxon>
        <taxon>Fungi</taxon>
        <taxon>Dikarya</taxon>
        <taxon>Ascomycota</taxon>
        <taxon>Pezizomycotina</taxon>
        <taxon>Dothideomycetes</taxon>
        <taxon>Pleosporomycetidae</taxon>
        <taxon>Pleosporales</taxon>
        <taxon>Sporormiaceae</taxon>
        <taxon>Sporormia</taxon>
    </lineage>
</organism>
<reference evidence="3" key="1">
    <citation type="journal article" date="2020" name="Stud. Mycol.">
        <title>101 Dothideomycetes genomes: a test case for predicting lifestyles and emergence of pathogens.</title>
        <authorList>
            <person name="Haridas S."/>
            <person name="Albert R."/>
            <person name="Binder M."/>
            <person name="Bloem J."/>
            <person name="Labutti K."/>
            <person name="Salamov A."/>
            <person name="Andreopoulos B."/>
            <person name="Baker S."/>
            <person name="Barry K."/>
            <person name="Bills G."/>
            <person name="Bluhm B."/>
            <person name="Cannon C."/>
            <person name="Castanera R."/>
            <person name="Culley D."/>
            <person name="Daum C."/>
            <person name="Ezra D."/>
            <person name="Gonzalez J."/>
            <person name="Henrissat B."/>
            <person name="Kuo A."/>
            <person name="Liang C."/>
            <person name="Lipzen A."/>
            <person name="Lutzoni F."/>
            <person name="Magnuson J."/>
            <person name="Mondo S."/>
            <person name="Nolan M."/>
            <person name="Ohm R."/>
            <person name="Pangilinan J."/>
            <person name="Park H.-J."/>
            <person name="Ramirez L."/>
            <person name="Alfaro M."/>
            <person name="Sun H."/>
            <person name="Tritt A."/>
            <person name="Yoshinaga Y."/>
            <person name="Zwiers L.-H."/>
            <person name="Turgeon B."/>
            <person name="Goodwin S."/>
            <person name="Spatafora J."/>
            <person name="Crous P."/>
            <person name="Grigoriev I."/>
        </authorList>
    </citation>
    <scope>NUCLEOTIDE SEQUENCE</scope>
    <source>
        <strain evidence="3">CBS 119925</strain>
    </source>
</reference>
<proteinExistence type="predicted"/>
<dbReference type="EMBL" id="MU006607">
    <property type="protein sequence ID" value="KAF2742536.1"/>
    <property type="molecule type" value="Genomic_DNA"/>
</dbReference>
<keyword evidence="2" id="KW-1133">Transmembrane helix</keyword>
<feature type="transmembrane region" description="Helical" evidence="2">
    <location>
        <begin position="61"/>
        <end position="80"/>
    </location>
</feature>
<evidence type="ECO:0000313" key="3">
    <source>
        <dbReference type="EMBL" id="KAF2742536.1"/>
    </source>
</evidence>
<dbReference type="Proteomes" id="UP000799440">
    <property type="component" value="Unassembled WGS sequence"/>
</dbReference>